<name>A0A0F9M9X2_9ZZZZ</name>
<dbReference type="AlphaFoldDB" id="A0A0F9M9X2"/>
<reference evidence="2" key="1">
    <citation type="journal article" date="2015" name="Nature">
        <title>Complex archaea that bridge the gap between prokaryotes and eukaryotes.</title>
        <authorList>
            <person name="Spang A."/>
            <person name="Saw J.H."/>
            <person name="Jorgensen S.L."/>
            <person name="Zaremba-Niedzwiedzka K."/>
            <person name="Martijn J."/>
            <person name="Lind A.E."/>
            <person name="van Eijk R."/>
            <person name="Schleper C."/>
            <person name="Guy L."/>
            <person name="Ettema T.J."/>
        </authorList>
    </citation>
    <scope>NUCLEOTIDE SEQUENCE</scope>
</reference>
<comment type="caution">
    <text evidence="2">The sequence shown here is derived from an EMBL/GenBank/DDBJ whole genome shotgun (WGS) entry which is preliminary data.</text>
</comment>
<keyword evidence="1" id="KW-0175">Coiled coil</keyword>
<protein>
    <submittedName>
        <fullName evidence="2">Uncharacterized protein</fullName>
    </submittedName>
</protein>
<dbReference type="EMBL" id="LAZR01009297">
    <property type="protein sequence ID" value="KKM73475.1"/>
    <property type="molecule type" value="Genomic_DNA"/>
</dbReference>
<evidence type="ECO:0000256" key="1">
    <source>
        <dbReference type="SAM" id="Coils"/>
    </source>
</evidence>
<accession>A0A0F9M9X2</accession>
<gene>
    <name evidence="2" type="ORF">LCGC14_1410110</name>
</gene>
<organism evidence="2">
    <name type="scientific">marine sediment metagenome</name>
    <dbReference type="NCBI Taxonomy" id="412755"/>
    <lineage>
        <taxon>unclassified sequences</taxon>
        <taxon>metagenomes</taxon>
        <taxon>ecological metagenomes</taxon>
    </lineage>
</organism>
<feature type="coiled-coil region" evidence="1">
    <location>
        <begin position="16"/>
        <end position="43"/>
    </location>
</feature>
<proteinExistence type="predicted"/>
<evidence type="ECO:0000313" key="2">
    <source>
        <dbReference type="EMBL" id="KKM73475.1"/>
    </source>
</evidence>
<sequence length="57" mass="6791">MNNTYQIKNLHTQKVISKIYTSRKRANNRMDKLNNEYGAYKYTVVVKYNQEAISCDK</sequence>